<sequence length="274" mass="28531">MAPLSALPGIVPPLHTWRGSLPFVCPSLPGPAFFPPSVSVLTVAPPAATLDVVMNPLLDVTLALSLAPAAEEVRAEPVLPISPGGEPHGSLPWSGLGASEDNRAAPDGRVAEVRVSPEFAQANVLMCSLPSPDSAAALEVVGRAEEPLMAGLDVPIVEVAPSSTAEVGATSEGVPTTQEWAMVPASGVAAAGSSSDLEMADEMVWPHPEMPGKAHLVLRPEREKELWALLGNGGASMQSGLSSLVEKMQEILGEAESVSWTMYFDLPRIGESWR</sequence>
<organism evidence="2 3">
    <name type="scientific">Setaria viridis</name>
    <name type="common">Green bristlegrass</name>
    <name type="synonym">Setaria italica subsp. viridis</name>
    <dbReference type="NCBI Taxonomy" id="4556"/>
    <lineage>
        <taxon>Eukaryota</taxon>
        <taxon>Viridiplantae</taxon>
        <taxon>Streptophyta</taxon>
        <taxon>Embryophyta</taxon>
        <taxon>Tracheophyta</taxon>
        <taxon>Spermatophyta</taxon>
        <taxon>Magnoliopsida</taxon>
        <taxon>Liliopsida</taxon>
        <taxon>Poales</taxon>
        <taxon>Poaceae</taxon>
        <taxon>PACMAD clade</taxon>
        <taxon>Panicoideae</taxon>
        <taxon>Panicodae</taxon>
        <taxon>Paniceae</taxon>
        <taxon>Cenchrinae</taxon>
        <taxon>Setaria</taxon>
    </lineage>
</organism>
<protein>
    <submittedName>
        <fullName evidence="2">Uncharacterized protein</fullName>
    </submittedName>
</protein>
<evidence type="ECO:0000313" key="2">
    <source>
        <dbReference type="EMBL" id="TKW29090.1"/>
    </source>
</evidence>
<name>A0A4U6VHL2_SETVI</name>
<dbReference type="Proteomes" id="UP000298652">
    <property type="component" value="Chromosome 3"/>
</dbReference>
<keyword evidence="3" id="KW-1185">Reference proteome</keyword>
<proteinExistence type="predicted"/>
<evidence type="ECO:0000313" key="3">
    <source>
        <dbReference type="Proteomes" id="UP000298652"/>
    </source>
</evidence>
<dbReference type="AlphaFoldDB" id="A0A4U6VHL2"/>
<dbReference type="EMBL" id="CM016554">
    <property type="protein sequence ID" value="TKW29090.1"/>
    <property type="molecule type" value="Genomic_DNA"/>
</dbReference>
<gene>
    <name evidence="2" type="ORF">SEVIR_3G373120v2</name>
</gene>
<evidence type="ECO:0000256" key="1">
    <source>
        <dbReference type="SAM" id="MobiDB-lite"/>
    </source>
</evidence>
<feature type="region of interest" description="Disordered" evidence="1">
    <location>
        <begin position="79"/>
        <end position="108"/>
    </location>
</feature>
<reference evidence="2" key="1">
    <citation type="submission" date="2019-03" db="EMBL/GenBank/DDBJ databases">
        <title>WGS assembly of Setaria viridis.</title>
        <authorList>
            <person name="Huang P."/>
            <person name="Jenkins J."/>
            <person name="Grimwood J."/>
            <person name="Barry K."/>
            <person name="Healey A."/>
            <person name="Mamidi S."/>
            <person name="Sreedasyam A."/>
            <person name="Shu S."/>
            <person name="Feldman M."/>
            <person name="Wu J."/>
            <person name="Yu Y."/>
            <person name="Chen C."/>
            <person name="Johnson J."/>
            <person name="Rokhsar D."/>
            <person name="Baxter I."/>
            <person name="Schmutz J."/>
            <person name="Brutnell T."/>
            <person name="Kellogg E."/>
        </authorList>
    </citation>
    <scope>NUCLEOTIDE SEQUENCE [LARGE SCALE GENOMIC DNA]</scope>
</reference>
<accession>A0A4U6VHL2</accession>
<dbReference type="Gramene" id="TKW29090">
    <property type="protein sequence ID" value="TKW29090"/>
    <property type="gene ID" value="SEVIR_3G373120v2"/>
</dbReference>